<sequence>MNSLVILTRSNRIESVHRGKICISDASGRVLSHIGDPQGKIYMRSSAKPFQAVALVASGAMEKYGLTMEELAIICSSHSGEDIHRSTVDSILRKIGLTEDALECGACNPYNKEMNALLIQKKEKPTPLYNCCSGKHAGMLALCRYHHYPIENYTDSAHPVQQLILKVVAELLAINTDQIPLGIDGCGVPNFMLSMKQGATLYARLAAGTNIQHPYALALEQIKTAMLSYPVMISGDGEFCTELMLHTHGKVIGKVGGEGIYSIAVPEMNWGMMIKVDDGNERAVYPVSLHLLRQLGILNGSLPEGLQPWAYPPVKDHKGKIVGYTLPAFDLHGRQLPEIEIGKEFSYGGEYIWNHWQ</sequence>
<dbReference type="PANTHER" id="PTHR42110:SF1">
    <property type="entry name" value="L-ASPARAGINASE, PUTATIVE (AFU_ORTHOLOGUE AFUA_3G11890)-RELATED"/>
    <property type="match status" value="1"/>
</dbReference>
<dbReference type="PANTHER" id="PTHR42110">
    <property type="entry name" value="L-ASPARAGINASE, PUTATIVE (AFU_ORTHOLOGUE AFUA_3G11890)-RELATED"/>
    <property type="match status" value="1"/>
</dbReference>
<proteinExistence type="predicted"/>
<dbReference type="AlphaFoldDB" id="A0A841L5F5"/>
<dbReference type="InterPro" id="IPR010349">
    <property type="entry name" value="Asparaginase_II"/>
</dbReference>
<comment type="caution">
    <text evidence="1">The sequence shown here is derived from an EMBL/GenBank/DDBJ whole genome shotgun (WGS) entry which is preliminary data.</text>
</comment>
<accession>A0A841L5F5</accession>
<dbReference type="Proteomes" id="UP000579281">
    <property type="component" value="Unassembled WGS sequence"/>
</dbReference>
<evidence type="ECO:0000313" key="1">
    <source>
        <dbReference type="EMBL" id="MBB6217649.1"/>
    </source>
</evidence>
<protein>
    <submittedName>
        <fullName evidence="1">L-asparaginase II</fullName>
    </submittedName>
</protein>
<evidence type="ECO:0000313" key="2">
    <source>
        <dbReference type="Proteomes" id="UP000579281"/>
    </source>
</evidence>
<dbReference type="EMBL" id="JACHEN010000026">
    <property type="protein sequence ID" value="MBB6217649.1"/>
    <property type="molecule type" value="Genomic_DNA"/>
</dbReference>
<gene>
    <name evidence="1" type="ORF">HNQ80_003772</name>
</gene>
<dbReference type="RefSeq" id="WP_184312141.1">
    <property type="nucleotide sequence ID" value="NZ_JACHEN010000026.1"/>
</dbReference>
<dbReference type="Pfam" id="PF06089">
    <property type="entry name" value="Asparaginase_II"/>
    <property type="match status" value="1"/>
</dbReference>
<reference evidence="1 2" key="1">
    <citation type="submission" date="2020-08" db="EMBL/GenBank/DDBJ databases">
        <title>Genomic Encyclopedia of Type Strains, Phase IV (KMG-IV): sequencing the most valuable type-strain genomes for metagenomic binning, comparative biology and taxonomic classification.</title>
        <authorList>
            <person name="Goeker M."/>
        </authorList>
    </citation>
    <scope>NUCLEOTIDE SEQUENCE [LARGE SCALE GENOMIC DNA]</scope>
    <source>
        <strain evidence="1 2">DSM 103526</strain>
    </source>
</reference>
<keyword evidence="2" id="KW-1185">Reference proteome</keyword>
<organism evidence="1 2">
    <name type="scientific">Anaerosolibacter carboniphilus</name>
    <dbReference type="NCBI Taxonomy" id="1417629"/>
    <lineage>
        <taxon>Bacteria</taxon>
        <taxon>Bacillati</taxon>
        <taxon>Bacillota</taxon>
        <taxon>Clostridia</taxon>
        <taxon>Peptostreptococcales</taxon>
        <taxon>Thermotaleaceae</taxon>
        <taxon>Anaerosolibacter</taxon>
    </lineage>
</organism>
<name>A0A841L5F5_9FIRM</name>